<evidence type="ECO:0000313" key="11">
    <source>
        <dbReference type="Proteomes" id="UP000039046"/>
    </source>
</evidence>
<dbReference type="PROSITE" id="PS00354">
    <property type="entry name" value="HMGI_Y"/>
    <property type="match status" value="1"/>
</dbReference>
<evidence type="ECO:0000256" key="6">
    <source>
        <dbReference type="ARBA" id="ARBA00075033"/>
    </source>
</evidence>
<dbReference type="FunFam" id="2.60.120.10:FF:000033">
    <property type="entry name" value="Centromere protein C 1"/>
    <property type="match status" value="1"/>
</dbReference>
<dbReference type="GO" id="GO:0051382">
    <property type="term" value="P:kinetochore assembly"/>
    <property type="evidence" value="ECO:0007669"/>
    <property type="project" value="InterPro"/>
</dbReference>
<gene>
    <name evidence="10" type="ORF">VHEMI00722</name>
</gene>
<feature type="compositionally biased region" description="Polar residues" evidence="7">
    <location>
        <begin position="178"/>
        <end position="191"/>
    </location>
</feature>
<feature type="domain" description="Mif2/CENP-C cupin" evidence="8">
    <location>
        <begin position="511"/>
        <end position="595"/>
    </location>
</feature>
<accession>A0A0A1T368</accession>
<evidence type="ECO:0000256" key="3">
    <source>
        <dbReference type="ARBA" id="ARBA00023125"/>
    </source>
</evidence>
<dbReference type="SUPFAM" id="SSF51182">
    <property type="entry name" value="RmlC-like cupins"/>
    <property type="match status" value="1"/>
</dbReference>
<dbReference type="InterPro" id="IPR000637">
    <property type="entry name" value="HMGI/Y_DNA-bd_CS"/>
</dbReference>
<comment type="subcellular location">
    <subcellularLocation>
        <location evidence="1">Nucleus</location>
    </subcellularLocation>
</comment>
<evidence type="ECO:0000256" key="1">
    <source>
        <dbReference type="ARBA" id="ARBA00004123"/>
    </source>
</evidence>
<dbReference type="Pfam" id="PF15624">
    <property type="entry name" value="Mif2_N"/>
    <property type="match status" value="1"/>
</dbReference>
<dbReference type="Proteomes" id="UP000039046">
    <property type="component" value="Unassembled WGS sequence"/>
</dbReference>
<feature type="region of interest" description="Disordered" evidence="7">
    <location>
        <begin position="1"/>
        <end position="458"/>
    </location>
</feature>
<feature type="compositionally biased region" description="Low complexity" evidence="7">
    <location>
        <begin position="137"/>
        <end position="153"/>
    </location>
</feature>
<evidence type="ECO:0000256" key="5">
    <source>
        <dbReference type="ARBA" id="ARBA00057947"/>
    </source>
</evidence>
<dbReference type="OrthoDB" id="1939643at2759"/>
<evidence type="ECO:0000256" key="7">
    <source>
        <dbReference type="SAM" id="MobiDB-lite"/>
    </source>
</evidence>
<dbReference type="HOGENOM" id="CLU_027966_0_0_1"/>
<evidence type="ECO:0000313" key="10">
    <source>
        <dbReference type="EMBL" id="CEJ80545.1"/>
    </source>
</evidence>
<dbReference type="InterPro" id="IPR025974">
    <property type="entry name" value="Mif2/CENP-C_cupin"/>
</dbReference>
<dbReference type="GO" id="GO:0006355">
    <property type="term" value="P:regulation of DNA-templated transcription"/>
    <property type="evidence" value="ECO:0007669"/>
    <property type="project" value="InterPro"/>
</dbReference>
<dbReference type="Gene3D" id="2.60.120.10">
    <property type="entry name" value="Jelly Rolls"/>
    <property type="match status" value="1"/>
</dbReference>
<comment type="function">
    <text evidence="5">Component of the kinetochore, a multiprotein complex that assembles on centromeric DNA and attaches chromosomes to spindle microtubules, mediating chromosome segregation and sister chromatid segregation during meiosis and mitosis. Component of the inner kinetochore constitutive centromere-associated network (CCAN), which serves as a structural platform for outer kinetochore assembly.</text>
</comment>
<dbReference type="GO" id="GO:0019237">
    <property type="term" value="F:centromeric DNA binding"/>
    <property type="evidence" value="ECO:0007669"/>
    <property type="project" value="InterPro"/>
</dbReference>
<evidence type="ECO:0000259" key="8">
    <source>
        <dbReference type="Pfam" id="PF11699"/>
    </source>
</evidence>
<dbReference type="Pfam" id="PF11699">
    <property type="entry name" value="CENP-C_C"/>
    <property type="match status" value="1"/>
</dbReference>
<evidence type="ECO:0000256" key="4">
    <source>
        <dbReference type="ARBA" id="ARBA00023242"/>
    </source>
</evidence>
<protein>
    <recommendedName>
        <fullName evidence="6">CENP-C homolog</fullName>
    </recommendedName>
</protein>
<organism evidence="10 11">
    <name type="scientific">[Torrubiella] hemipterigena</name>
    <dbReference type="NCBI Taxonomy" id="1531966"/>
    <lineage>
        <taxon>Eukaryota</taxon>
        <taxon>Fungi</taxon>
        <taxon>Dikarya</taxon>
        <taxon>Ascomycota</taxon>
        <taxon>Pezizomycotina</taxon>
        <taxon>Sordariomycetes</taxon>
        <taxon>Hypocreomycetidae</taxon>
        <taxon>Hypocreales</taxon>
        <taxon>Clavicipitaceae</taxon>
        <taxon>Clavicipitaceae incertae sedis</taxon>
        <taxon>'Torrubiella' clade</taxon>
    </lineage>
</organism>
<dbReference type="GO" id="GO:0005634">
    <property type="term" value="C:nucleus"/>
    <property type="evidence" value="ECO:0007669"/>
    <property type="project" value="UniProtKB-SubCell"/>
</dbReference>
<feature type="compositionally biased region" description="Low complexity" evidence="7">
    <location>
        <begin position="289"/>
        <end position="301"/>
    </location>
</feature>
<sequence>MAARPTRRGDTASPKMFHELGVKGRKTGVVLEDNGVRDSLGLQPLDGIFSSPQNPAPPPPAPKAPTNASTARLQQQAPAPPTPDEYGSEAMDIPSSAGPGPQTVLRTRLSQQLQLPQSRSPQKPLLKSPPKHNPYVGPRSSSPAVSGSASKVSNANVRRQLFEKSSAQSNAGPRPGLATTTRTIDQPSEATSPMGHNLTISDMAEDAMALVDTMRTDPQEAPSEQWPAGRAKSSPVSAIMKGKQKVAPSPLSRISSYPPQFGDDDLPDFGGSPELPLPSRESEKDNRNSSTTSASRYSTSTIKRPALQDVPEDTEIATYRPAEKKARSIEPSVPPKRGRGRPPSNPNAVKRGRGRPRKGTSVSRDKREESTFVEVQRGPPLPRSRGLVSFRSDSRNGQQMRSQNRPAHRGTEQPGLLSHDAFDTEDMFNPRPRDNRGSPRESRHSRHHEEIEEELEDWEREEGTFTADVIVWDKQFDMDSESFDGIVQERAEPIAVSVRALKTQPAKGGTFGYATALRMPFMSAGVVDLPPGGVKKPKDSKNMHLVFFIHRGKALVTVNETSFRISAGGMWFVPRRNFYSIANDSDTDCRVFFSQAKQMPVGDDEEGD</sequence>
<dbReference type="InterPro" id="IPR028929">
    <property type="entry name" value="Mif2_N"/>
</dbReference>
<evidence type="ECO:0000259" key="9">
    <source>
        <dbReference type="Pfam" id="PF15624"/>
    </source>
</evidence>
<feature type="domain" description="Mif2 N-terminal" evidence="9">
    <location>
        <begin position="17"/>
        <end position="161"/>
    </location>
</feature>
<dbReference type="AlphaFoldDB" id="A0A0A1T368"/>
<proteinExistence type="inferred from homology"/>
<feature type="compositionally biased region" description="Pro residues" evidence="7">
    <location>
        <begin position="54"/>
        <end position="63"/>
    </location>
</feature>
<dbReference type="EMBL" id="CDHN01000001">
    <property type="protein sequence ID" value="CEJ80545.1"/>
    <property type="molecule type" value="Genomic_DNA"/>
</dbReference>
<keyword evidence="11" id="KW-1185">Reference proteome</keyword>
<comment type="similarity">
    <text evidence="2">Belongs to the CENP-C/MIF2 family.</text>
</comment>
<dbReference type="InterPro" id="IPR011051">
    <property type="entry name" value="RmlC_Cupin_sf"/>
</dbReference>
<dbReference type="GO" id="GO:0051455">
    <property type="term" value="P:spindle attachment to meiosis I kinetochore"/>
    <property type="evidence" value="ECO:0007669"/>
    <property type="project" value="TreeGrafter"/>
</dbReference>
<feature type="compositionally biased region" description="Low complexity" evidence="7">
    <location>
        <begin position="102"/>
        <end position="128"/>
    </location>
</feature>
<dbReference type="CDD" id="cd06993">
    <property type="entry name" value="cupin_CENP-C_C"/>
    <property type="match status" value="1"/>
</dbReference>
<feature type="compositionally biased region" description="Basic and acidic residues" evidence="7">
    <location>
        <begin position="431"/>
        <end position="450"/>
    </location>
</feature>
<reference evidence="10 11" key="1">
    <citation type="journal article" date="2015" name="Genome Announc.">
        <title>Draft Genome Sequence and Gene Annotation of the Entomopathogenic Fungus Verticillium hemipterigenum.</title>
        <authorList>
            <person name="Horn F."/>
            <person name="Habel A."/>
            <person name="Scharf D.H."/>
            <person name="Dworschak J."/>
            <person name="Brakhage A.A."/>
            <person name="Guthke R."/>
            <person name="Hertweck C."/>
            <person name="Linde J."/>
        </authorList>
    </citation>
    <scope>NUCLEOTIDE SEQUENCE [LARGE SCALE GENOMIC DNA]</scope>
</reference>
<name>A0A0A1T368_9HYPO</name>
<keyword evidence="4" id="KW-0539">Nucleus</keyword>
<dbReference type="PANTHER" id="PTHR16684">
    <property type="entry name" value="CENTROMERE PROTEIN C"/>
    <property type="match status" value="1"/>
</dbReference>
<dbReference type="InterPro" id="IPR014710">
    <property type="entry name" value="RmlC-like_jellyroll"/>
</dbReference>
<dbReference type="GO" id="GO:0000776">
    <property type="term" value="C:kinetochore"/>
    <property type="evidence" value="ECO:0007669"/>
    <property type="project" value="InterPro"/>
</dbReference>
<evidence type="ECO:0000256" key="2">
    <source>
        <dbReference type="ARBA" id="ARBA00010291"/>
    </source>
</evidence>
<dbReference type="GO" id="GO:0051315">
    <property type="term" value="P:attachment of mitotic spindle microtubules to kinetochore"/>
    <property type="evidence" value="ECO:0007669"/>
    <property type="project" value="TreeGrafter"/>
</dbReference>
<dbReference type="InterPro" id="IPR028386">
    <property type="entry name" value="CENP-C/Mif2/cnp3"/>
</dbReference>
<feature type="compositionally biased region" description="Polar residues" evidence="7">
    <location>
        <begin position="395"/>
        <end position="405"/>
    </location>
</feature>
<dbReference type="STRING" id="1531966.A0A0A1T368"/>
<dbReference type="PANTHER" id="PTHR16684:SF11">
    <property type="entry name" value="CENTROMERE PROTEIN C"/>
    <property type="match status" value="1"/>
</dbReference>
<keyword evidence="3" id="KW-0238">DNA-binding</keyword>